<protein>
    <submittedName>
        <fullName evidence="1">Uncharacterized protein</fullName>
    </submittedName>
</protein>
<evidence type="ECO:0000313" key="2">
    <source>
        <dbReference type="Proteomes" id="UP000196521"/>
    </source>
</evidence>
<evidence type="ECO:0000313" key="1">
    <source>
        <dbReference type="EMBL" id="CAC5345297.1"/>
    </source>
</evidence>
<dbReference type="Proteomes" id="UP000196521">
    <property type="component" value="Unassembled WGS sequence"/>
</dbReference>
<dbReference type="AlphaFoldDB" id="A0A6J7ZNH2"/>
<dbReference type="EMBL" id="CZCZ02000016">
    <property type="protein sequence ID" value="CAC5345297.1"/>
    <property type="molecule type" value="Genomic_DNA"/>
</dbReference>
<name>A0A6J7ZNH2_PLARU</name>
<proteinExistence type="predicted"/>
<organism evidence="1 2">
    <name type="scientific">Planktothrix rubescens CCAP 1459/22</name>
    <dbReference type="NCBI Taxonomy" id="329571"/>
    <lineage>
        <taxon>Bacteria</taxon>
        <taxon>Bacillati</taxon>
        <taxon>Cyanobacteriota</taxon>
        <taxon>Cyanophyceae</taxon>
        <taxon>Oscillatoriophycideae</taxon>
        <taxon>Oscillatoriales</taxon>
        <taxon>Microcoleaceae</taxon>
        <taxon>Planktothrix</taxon>
    </lineage>
</organism>
<accession>A0A6J7ZNH2</accession>
<sequence length="48" mass="5141">MQLPPHSNTKPNYEVKDFRPNFSIMVGGFDISLSSCGAGVQNSVCPVA</sequence>
<comment type="caution">
    <text evidence="1">The sequence shown here is derived from an EMBL/GenBank/DDBJ whole genome shotgun (WGS) entry which is preliminary data.</text>
</comment>
<keyword evidence="2" id="KW-1185">Reference proteome</keyword>
<reference evidence="1" key="1">
    <citation type="submission" date="2020-05" db="EMBL/GenBank/DDBJ databases">
        <authorList>
            <consortium name="Genoscope - CEA"/>
            <person name="William W."/>
        </authorList>
    </citation>
    <scope>NUCLEOTIDE SEQUENCE [LARGE SCALE GENOMIC DNA]</scope>
    <source>
        <strain evidence="1">PCC 7821</strain>
    </source>
</reference>
<gene>
    <name evidence="1" type="ORF">PLAN_60312</name>
</gene>